<comment type="caution">
    <text evidence="2">The sequence shown here is derived from an EMBL/GenBank/DDBJ whole genome shotgun (WGS) entry which is preliminary data.</text>
</comment>
<evidence type="ECO:0000313" key="3">
    <source>
        <dbReference type="Proteomes" id="UP000836402"/>
    </source>
</evidence>
<dbReference type="EMBL" id="CAJHJG010001803">
    <property type="protein sequence ID" value="CAD6914859.1"/>
    <property type="molecule type" value="Genomic_DNA"/>
</dbReference>
<feature type="compositionally biased region" description="Basic and acidic residues" evidence="1">
    <location>
        <begin position="275"/>
        <end position="287"/>
    </location>
</feature>
<feature type="compositionally biased region" description="Low complexity" evidence="1">
    <location>
        <begin position="258"/>
        <end position="267"/>
    </location>
</feature>
<proteinExistence type="predicted"/>
<accession>A0ABN7IRT8</accession>
<name>A0ABN7IRT8_9BASI</name>
<dbReference type="Proteomes" id="UP000836402">
    <property type="component" value="Unassembled WGS sequence"/>
</dbReference>
<feature type="region of interest" description="Disordered" evidence="1">
    <location>
        <begin position="200"/>
        <end position="319"/>
    </location>
</feature>
<organism evidence="2 3">
    <name type="scientific">Tilletia caries</name>
    <name type="common">wheat bunt fungus</name>
    <dbReference type="NCBI Taxonomy" id="13290"/>
    <lineage>
        <taxon>Eukaryota</taxon>
        <taxon>Fungi</taxon>
        <taxon>Dikarya</taxon>
        <taxon>Basidiomycota</taxon>
        <taxon>Ustilaginomycotina</taxon>
        <taxon>Exobasidiomycetes</taxon>
        <taxon>Tilletiales</taxon>
        <taxon>Tilletiaceae</taxon>
        <taxon>Tilletia</taxon>
    </lineage>
</organism>
<evidence type="ECO:0000256" key="1">
    <source>
        <dbReference type="SAM" id="MobiDB-lite"/>
    </source>
</evidence>
<protein>
    <submittedName>
        <fullName evidence="2">Uncharacterized protein</fullName>
    </submittedName>
</protein>
<evidence type="ECO:0000313" key="2">
    <source>
        <dbReference type="EMBL" id="CAD6914859.1"/>
    </source>
</evidence>
<gene>
    <name evidence="2" type="ORF">JKIAZH3_G2493</name>
</gene>
<feature type="region of interest" description="Disordered" evidence="1">
    <location>
        <begin position="163"/>
        <end position="186"/>
    </location>
</feature>
<feature type="region of interest" description="Disordered" evidence="1">
    <location>
        <begin position="110"/>
        <end position="132"/>
    </location>
</feature>
<reference evidence="2" key="1">
    <citation type="submission" date="2020-10" db="EMBL/GenBank/DDBJ databases">
        <authorList>
            <person name="Sedaghatjoo S."/>
        </authorList>
    </citation>
    <scope>NUCLEOTIDE SEQUENCE</scope>
    <source>
        <strain evidence="2">AZH3</strain>
    </source>
</reference>
<sequence length="319" mass="32940">MAVDAGPTLIEQLSFSSAARPFKNPAFTRVMSKRNKTLKQIVTTEREAALGLITSGKRKGKRPTAVEAAAVMAAGGVAAEAPFELTIKGPGGRKMRLVGAAARAAQARQLREQKAKEDADAEASGTVGDDAEAGAGAELEAGNADVQDAIMEDAEVKDAEELIAPSTSAMATPVPEEANVEGSMESTPVPVALLEIKPRTEGASYDAGPSRTASTSKVTLGPALPPGLSAGSKAAGNNYGDSDDDDIYLIGPAPPPGGAEAESTAEPLGNSTRAFIEREERRRKAQEDAEAEDSGCVEPSRLDARPTNGLLPSHCPLRP</sequence>
<keyword evidence="3" id="KW-1185">Reference proteome</keyword>